<dbReference type="InterPro" id="IPR002781">
    <property type="entry name" value="TM_pro_TauE-like"/>
</dbReference>
<comment type="subcellular location">
    <subcellularLocation>
        <location evidence="6">Cell membrane</location>
        <topology evidence="6">Multi-pass membrane protein</topology>
    </subcellularLocation>
    <subcellularLocation>
        <location evidence="1">Membrane</location>
        <topology evidence="1">Multi-pass membrane protein</topology>
    </subcellularLocation>
</comment>
<evidence type="ECO:0000256" key="6">
    <source>
        <dbReference type="RuleBase" id="RU363041"/>
    </source>
</evidence>
<feature type="transmembrane region" description="Helical" evidence="6">
    <location>
        <begin position="139"/>
        <end position="164"/>
    </location>
</feature>
<feature type="transmembrane region" description="Helical" evidence="6">
    <location>
        <begin position="75"/>
        <end position="94"/>
    </location>
</feature>
<dbReference type="RefSeq" id="WP_350017066.1">
    <property type="nucleotide sequence ID" value="NZ_CP157948.1"/>
</dbReference>
<dbReference type="PANTHER" id="PTHR43701">
    <property type="entry name" value="MEMBRANE TRANSPORTER PROTEIN MJ0441-RELATED"/>
    <property type="match status" value="1"/>
</dbReference>
<organism evidence="7">
    <name type="scientific">Rhodanobacter sp. IGA1.0</name>
    <dbReference type="NCBI Taxonomy" id="3158582"/>
    <lineage>
        <taxon>Bacteria</taxon>
        <taxon>Pseudomonadati</taxon>
        <taxon>Pseudomonadota</taxon>
        <taxon>Gammaproteobacteria</taxon>
        <taxon>Lysobacterales</taxon>
        <taxon>Rhodanobacteraceae</taxon>
        <taxon>Rhodanobacter</taxon>
    </lineage>
</organism>
<reference evidence="7" key="1">
    <citation type="submission" date="2024-06" db="EMBL/GenBank/DDBJ databases">
        <authorList>
            <person name="Sun Y."/>
        </authorList>
    </citation>
    <scope>NUCLEOTIDE SEQUENCE</scope>
    <source>
        <strain evidence="7">IGA1.0</strain>
    </source>
</reference>
<dbReference type="Pfam" id="PF01925">
    <property type="entry name" value="TauE"/>
    <property type="match status" value="1"/>
</dbReference>
<evidence type="ECO:0000256" key="4">
    <source>
        <dbReference type="ARBA" id="ARBA00022989"/>
    </source>
</evidence>
<keyword evidence="6" id="KW-1003">Cell membrane</keyword>
<feature type="transmembrane region" description="Helical" evidence="6">
    <location>
        <begin position="100"/>
        <end position="119"/>
    </location>
</feature>
<accession>A0AAU7QPW9</accession>
<protein>
    <recommendedName>
        <fullName evidence="6">Probable membrane transporter protein</fullName>
    </recommendedName>
</protein>
<feature type="transmembrane region" description="Helical" evidence="6">
    <location>
        <begin position="50"/>
        <end position="68"/>
    </location>
</feature>
<name>A0AAU7QPW9_9GAMM</name>
<keyword evidence="5 6" id="KW-0472">Membrane</keyword>
<evidence type="ECO:0000313" key="7">
    <source>
        <dbReference type="EMBL" id="XBS91459.1"/>
    </source>
</evidence>
<dbReference type="InterPro" id="IPR051598">
    <property type="entry name" value="TSUP/Inactive_protease-like"/>
</dbReference>
<proteinExistence type="inferred from homology"/>
<feature type="transmembrane region" description="Helical" evidence="6">
    <location>
        <begin position="7"/>
        <end position="30"/>
    </location>
</feature>
<comment type="similarity">
    <text evidence="2 6">Belongs to the 4-toluene sulfonate uptake permease (TSUP) (TC 2.A.102) family.</text>
</comment>
<keyword evidence="4 6" id="KW-1133">Transmembrane helix</keyword>
<feature type="transmembrane region" description="Helical" evidence="6">
    <location>
        <begin position="228"/>
        <end position="249"/>
    </location>
</feature>
<dbReference type="PANTHER" id="PTHR43701:SF12">
    <property type="entry name" value="MEMBRANE TRANSPORTER PROTEIN YTNM-RELATED"/>
    <property type="match status" value="1"/>
</dbReference>
<gene>
    <name evidence="7" type="ORF">ABNK63_07435</name>
</gene>
<dbReference type="AlphaFoldDB" id="A0AAU7QPW9"/>
<evidence type="ECO:0000256" key="2">
    <source>
        <dbReference type="ARBA" id="ARBA00009142"/>
    </source>
</evidence>
<feature type="transmembrane region" description="Helical" evidence="6">
    <location>
        <begin position="201"/>
        <end position="221"/>
    </location>
</feature>
<sequence>MPAFSEFITFAAVGALAQLIDGALGMAYGITAASMLLGLGLPPVAASASVHYAETFTCGASGLSHLAAGNVRRRLFWALAMPGVAGAVIGALVLSHVPAAWMRMALTPYLLGMGLCLLLRGRRAPGEHDDRIPSATRPLGLVAGFADAVAGGGWSAITVTALVARGATPRMVIGTVHLAKCAVSAAASVSFLLHVGASHGVAVLGLIVGGVVAAPLGAALTRRLPPRAATLLAATAVLGLGLHGVAQALR</sequence>
<evidence type="ECO:0000256" key="5">
    <source>
        <dbReference type="ARBA" id="ARBA00023136"/>
    </source>
</evidence>
<dbReference type="GO" id="GO:0005886">
    <property type="term" value="C:plasma membrane"/>
    <property type="evidence" value="ECO:0007669"/>
    <property type="project" value="UniProtKB-SubCell"/>
</dbReference>
<evidence type="ECO:0000256" key="3">
    <source>
        <dbReference type="ARBA" id="ARBA00022692"/>
    </source>
</evidence>
<dbReference type="EMBL" id="CP157948">
    <property type="protein sequence ID" value="XBS91459.1"/>
    <property type="molecule type" value="Genomic_DNA"/>
</dbReference>
<evidence type="ECO:0000256" key="1">
    <source>
        <dbReference type="ARBA" id="ARBA00004141"/>
    </source>
</evidence>
<keyword evidence="3 6" id="KW-0812">Transmembrane</keyword>